<protein>
    <recommendedName>
        <fullName evidence="2">Spindle pole body component Bbp1 C-terminal domain-containing protein</fullName>
    </recommendedName>
</protein>
<evidence type="ECO:0000256" key="1">
    <source>
        <dbReference type="SAM" id="MobiDB-lite"/>
    </source>
</evidence>
<feature type="compositionally biased region" description="Polar residues" evidence="1">
    <location>
        <begin position="601"/>
        <end position="619"/>
    </location>
</feature>
<dbReference type="Pfam" id="PF15272">
    <property type="entry name" value="BBP1_C"/>
    <property type="match status" value="1"/>
</dbReference>
<dbReference type="HOGENOM" id="CLU_441602_0_0_1"/>
<proteinExistence type="predicted"/>
<name>K0KFW3_WICCF</name>
<dbReference type="AlphaFoldDB" id="K0KFW3"/>
<feature type="region of interest" description="Disordered" evidence="1">
    <location>
        <begin position="231"/>
        <end position="256"/>
    </location>
</feature>
<dbReference type="EMBL" id="CAIF01000011">
    <property type="protein sequence ID" value="CCH41112.1"/>
    <property type="molecule type" value="Genomic_DNA"/>
</dbReference>
<feature type="compositionally biased region" description="Basic and acidic residues" evidence="1">
    <location>
        <begin position="524"/>
        <end position="536"/>
    </location>
</feature>
<organism evidence="3 4">
    <name type="scientific">Wickerhamomyces ciferrii (strain ATCC 14091 / BCRC 22168 / CBS 111 / JCM 3599 / NBRC 0793 / NRRL Y-1031 F-60-10)</name>
    <name type="common">Yeast</name>
    <name type="synonym">Pichia ciferrii</name>
    <dbReference type="NCBI Taxonomy" id="1206466"/>
    <lineage>
        <taxon>Eukaryota</taxon>
        <taxon>Fungi</taxon>
        <taxon>Dikarya</taxon>
        <taxon>Ascomycota</taxon>
        <taxon>Saccharomycotina</taxon>
        <taxon>Saccharomycetes</taxon>
        <taxon>Phaffomycetales</taxon>
        <taxon>Wickerhamomycetaceae</taxon>
        <taxon>Wickerhamomyces</taxon>
    </lineage>
</organism>
<feature type="region of interest" description="Disordered" evidence="1">
    <location>
        <begin position="471"/>
        <end position="495"/>
    </location>
</feature>
<accession>K0KFW3</accession>
<keyword evidence="4" id="KW-1185">Reference proteome</keyword>
<sequence>MIAQPPPTPGLASWAFNSVFNRETPSSKYANMKNKRDEINQYQNDYRIGQTTSRPIAGRSNDDTILSMSSRKNVAWGGEDFKVRSRSSSFSERPIPKRFVDDNGSIHNRRDTDFFKENELLPDDYSEYNTFTKKKKFDISPPKRNSRFNSALPKLNEPLKPIPNVNDYLTEKKTSLPETYPGKFPSPYVTKNSSFDSNDILSSSANRNFEKARSNTILNRFENNQSIPSFRIPSQQQQQQQPPITRNSRPRSSYRERLSAMAAPRYKETLRYDEQMLLDSMDENIAELDDITKHVSHLKLQKNNEEDFQGKYLEIRQELIQELKKSKKLYDSYYQFVDKYKELKRKYKETANDDSRIQILQKEIFYLKTNNELLTKKLKDRDNKFLDNDTTINDLKRTLTNSSNFEATLRRKINYLEDKIEKQELEHKSEKFELNQKNFMLETKLKDDEELYQSKLRKAYERIRDLEGQLEKKAKSQEPRNISIIPEYTTKDNYKQNRYAQQAPYSDENDDTYQLLHKKYGDKKIESSRYSPEKRYSTGNMFADRPSYKQYNDIDQDLFKNFDKNDESTNNEDYFAKHRSNGQLRSNSLRSSSNRHFPSSKRYSNPNLSSLELNTSEIG</sequence>
<feature type="domain" description="Spindle pole body component Bbp1 C-terminal" evidence="2">
    <location>
        <begin position="275"/>
        <end position="391"/>
    </location>
</feature>
<feature type="compositionally biased region" description="Low complexity" evidence="1">
    <location>
        <begin position="581"/>
        <end position="595"/>
    </location>
</feature>
<feature type="region of interest" description="Disordered" evidence="1">
    <location>
        <begin position="524"/>
        <end position="548"/>
    </location>
</feature>
<evidence type="ECO:0000313" key="3">
    <source>
        <dbReference type="EMBL" id="CCH41112.1"/>
    </source>
</evidence>
<gene>
    <name evidence="3" type="ORF">BN7_649</name>
</gene>
<feature type="region of interest" description="Disordered" evidence="1">
    <location>
        <begin position="562"/>
        <end position="619"/>
    </location>
</feature>
<feature type="compositionally biased region" description="Low complexity" evidence="1">
    <location>
        <begin position="231"/>
        <end position="244"/>
    </location>
</feature>
<evidence type="ECO:0000313" key="4">
    <source>
        <dbReference type="Proteomes" id="UP000009328"/>
    </source>
</evidence>
<evidence type="ECO:0000259" key="2">
    <source>
        <dbReference type="Pfam" id="PF15272"/>
    </source>
</evidence>
<dbReference type="Proteomes" id="UP000009328">
    <property type="component" value="Unassembled WGS sequence"/>
</dbReference>
<comment type="caution">
    <text evidence="3">The sequence shown here is derived from an EMBL/GenBank/DDBJ whole genome shotgun (WGS) entry which is preliminary data.</text>
</comment>
<dbReference type="FunCoup" id="K0KFW3">
    <property type="interactions" value="108"/>
</dbReference>
<reference evidence="3 4" key="1">
    <citation type="journal article" date="2012" name="Eukaryot. Cell">
        <title>Draft genome sequence of Wickerhamomyces ciferrii NRRL Y-1031 F-60-10.</title>
        <authorList>
            <person name="Schneider J."/>
            <person name="Andrea H."/>
            <person name="Blom J."/>
            <person name="Jaenicke S."/>
            <person name="Ruckert C."/>
            <person name="Schorsch C."/>
            <person name="Szczepanowski R."/>
            <person name="Farwick M."/>
            <person name="Goesmann A."/>
            <person name="Puhler A."/>
            <person name="Schaffer S."/>
            <person name="Tauch A."/>
            <person name="Kohler T."/>
            <person name="Brinkrolf K."/>
        </authorList>
    </citation>
    <scope>NUCLEOTIDE SEQUENCE [LARGE SCALE GENOMIC DNA]</scope>
    <source>
        <strain evidence="4">ATCC 14091 / BCRC 22168 / CBS 111 / JCM 3599 / NBRC 0793 / NRRL Y-1031 F-60-10</strain>
    </source>
</reference>
<dbReference type="InParanoid" id="K0KFW3"/>
<dbReference type="InterPro" id="IPR029330">
    <property type="entry name" value="Bbp1_C"/>
</dbReference>